<proteinExistence type="inferred from homology"/>
<dbReference type="FunFam" id="1.10.472.10:FF:000107">
    <property type="entry name" value="Cyclin-D5-1"/>
    <property type="match status" value="1"/>
</dbReference>
<evidence type="ECO:0000256" key="1">
    <source>
        <dbReference type="ARBA" id="ARBA00009065"/>
    </source>
</evidence>
<dbReference type="PANTHER" id="PTHR10177">
    <property type="entry name" value="CYCLINS"/>
    <property type="match status" value="1"/>
</dbReference>
<dbReference type="InterPro" id="IPR013763">
    <property type="entry name" value="Cyclin-like_dom"/>
</dbReference>
<dbReference type="SUPFAM" id="SSF47954">
    <property type="entry name" value="Cyclin-like"/>
    <property type="match status" value="1"/>
</dbReference>
<keyword evidence="4" id="KW-0131">Cell cycle</keyword>
<dbReference type="GO" id="GO:0051301">
    <property type="term" value="P:cell division"/>
    <property type="evidence" value="ECO:0007669"/>
    <property type="project" value="UniProtKB-KW"/>
</dbReference>
<keyword evidence="8" id="KW-1185">Reference proteome</keyword>
<dbReference type="FunFam" id="1.10.472.10:FF:000069">
    <property type="entry name" value="Cyclin-D5-1"/>
    <property type="match status" value="1"/>
</dbReference>
<dbReference type="Gene3D" id="1.10.472.10">
    <property type="entry name" value="Cyclin-like"/>
    <property type="match status" value="2"/>
</dbReference>
<organism evidence="7 8">
    <name type="scientific">Paspalum notatum var. saurae</name>
    <dbReference type="NCBI Taxonomy" id="547442"/>
    <lineage>
        <taxon>Eukaryota</taxon>
        <taxon>Viridiplantae</taxon>
        <taxon>Streptophyta</taxon>
        <taxon>Embryophyta</taxon>
        <taxon>Tracheophyta</taxon>
        <taxon>Spermatophyta</taxon>
        <taxon>Magnoliopsida</taxon>
        <taxon>Liliopsida</taxon>
        <taxon>Poales</taxon>
        <taxon>Poaceae</taxon>
        <taxon>PACMAD clade</taxon>
        <taxon>Panicoideae</taxon>
        <taxon>Andropogonodae</taxon>
        <taxon>Paspaleae</taxon>
        <taxon>Paspalinae</taxon>
        <taxon>Paspalum</taxon>
    </lineage>
</organism>
<dbReference type="InterPro" id="IPR036915">
    <property type="entry name" value="Cyclin-like_sf"/>
</dbReference>
<reference evidence="7 8" key="1">
    <citation type="submission" date="2024-02" db="EMBL/GenBank/DDBJ databases">
        <title>High-quality chromosome-scale genome assembly of Pensacola bahiagrass (Paspalum notatum Flugge var. saurae).</title>
        <authorList>
            <person name="Vega J.M."/>
            <person name="Podio M."/>
            <person name="Orjuela J."/>
            <person name="Siena L.A."/>
            <person name="Pessino S.C."/>
            <person name="Combes M.C."/>
            <person name="Mariac C."/>
            <person name="Albertini E."/>
            <person name="Pupilli F."/>
            <person name="Ortiz J.P.A."/>
            <person name="Leblanc O."/>
        </authorList>
    </citation>
    <scope>NUCLEOTIDE SEQUENCE [LARGE SCALE GENOMIC DNA]</scope>
    <source>
        <strain evidence="7">R1</strain>
        <tissue evidence="7">Leaf</tissue>
    </source>
</reference>
<accession>A0AAQ3UEJ9</accession>
<evidence type="ECO:0000259" key="6">
    <source>
        <dbReference type="SMART" id="SM00385"/>
    </source>
</evidence>
<evidence type="ECO:0000256" key="5">
    <source>
        <dbReference type="RuleBase" id="RU000383"/>
    </source>
</evidence>
<evidence type="ECO:0000256" key="4">
    <source>
        <dbReference type="ARBA" id="ARBA00023306"/>
    </source>
</evidence>
<dbReference type="Pfam" id="PF00134">
    <property type="entry name" value="Cyclin_N"/>
    <property type="match status" value="1"/>
</dbReference>
<gene>
    <name evidence="7" type="ORF">U9M48_037256</name>
</gene>
<dbReference type="EMBL" id="CP144752">
    <property type="protein sequence ID" value="WVZ91023.1"/>
    <property type="molecule type" value="Genomic_DNA"/>
</dbReference>
<dbReference type="AlphaFoldDB" id="A0AAQ3UEJ9"/>
<dbReference type="Proteomes" id="UP001341281">
    <property type="component" value="Chromosome 08"/>
</dbReference>
<comment type="similarity">
    <text evidence="1">Belongs to the cyclin family. Cyclin D subfamily.</text>
</comment>
<evidence type="ECO:0000313" key="7">
    <source>
        <dbReference type="EMBL" id="WVZ91023.1"/>
    </source>
</evidence>
<sequence>MMPVEAAAEDWSACSFSLTCEEDGADLGDGVVDDGEFFPLYNTGDEDEEEYLEQLVFKETTFCSSSDCDGDGDVDGDGEYQPVVSEEWFRQARLAAVKWILQTRGCFAFAHRTAYLAITYFDSFCLRRRVDREAMPWAAQLLSVACVSVAAKMEECRVPALSEFDAGGYDFCPASIRRMELLVLSTLGWRMCAVTPFDFLPCFTSRLHPHGGAGAGGRAAFKAIGFIFATAEAGSVLDHRPSTVAAAASLAATYGSLLTKEALDSNMSYLSPSCLIEKEHVHACYSMMVGDMNRRGSKRSLPCSGSDEVATSTYDSVLVDDVTDTAAFATPVAVTNKRIRLELPGIRCEDSTTGDTIFSQMSRGALV</sequence>
<evidence type="ECO:0000256" key="3">
    <source>
        <dbReference type="ARBA" id="ARBA00023127"/>
    </source>
</evidence>
<keyword evidence="2" id="KW-0132">Cell division</keyword>
<dbReference type="InterPro" id="IPR006671">
    <property type="entry name" value="Cyclin_N"/>
</dbReference>
<feature type="domain" description="Cyclin-like" evidence="6">
    <location>
        <begin position="98"/>
        <end position="185"/>
    </location>
</feature>
<protein>
    <recommendedName>
        <fullName evidence="6">Cyclin-like domain-containing protein</fullName>
    </recommendedName>
</protein>
<name>A0AAQ3UEJ9_PASNO</name>
<dbReference type="SMART" id="SM00385">
    <property type="entry name" value="CYCLIN"/>
    <property type="match status" value="1"/>
</dbReference>
<dbReference type="InterPro" id="IPR039361">
    <property type="entry name" value="Cyclin"/>
</dbReference>
<evidence type="ECO:0000313" key="8">
    <source>
        <dbReference type="Proteomes" id="UP001341281"/>
    </source>
</evidence>
<keyword evidence="3 5" id="KW-0195">Cyclin</keyword>
<evidence type="ECO:0000256" key="2">
    <source>
        <dbReference type="ARBA" id="ARBA00022618"/>
    </source>
</evidence>